<dbReference type="AlphaFoldDB" id="A0A4R5KPL1"/>
<evidence type="ECO:0000313" key="2">
    <source>
        <dbReference type="EMBL" id="TDF96590.1"/>
    </source>
</evidence>
<evidence type="ECO:0000256" key="1">
    <source>
        <dbReference type="SAM" id="SignalP"/>
    </source>
</evidence>
<evidence type="ECO:0000313" key="3">
    <source>
        <dbReference type="Proteomes" id="UP000295636"/>
    </source>
</evidence>
<accession>A0A4R5KPL1</accession>
<feature type="chain" id="PRO_5020358226" evidence="1">
    <location>
        <begin position="23"/>
        <end position="481"/>
    </location>
</feature>
<dbReference type="RefSeq" id="WP_133229825.1">
    <property type="nucleotide sequence ID" value="NZ_SMRT01000007.1"/>
</dbReference>
<keyword evidence="1" id="KW-0732">Signal</keyword>
<sequence length="481" mass="55556">MRNLMIGLLCILCMFVSVQAHAEEGQSVSYTSPEGIQFVSHSPLWNEQKLEGLYRVLLKCEHGEEFAMLKQVILNPDSVKGRSGYKVGNYDESSRTIRLFEVDSLPVERTLIHEYGHHFSYYWLRNKEGLAPHRLTAGAAWSHIRQLDGYPIRWWGSSLPYSHQWDPDEIMAEDYVALFGVEAMEMPEQAKDVVRHIRHENEYIPPAQSIPALRSYWEELAGLTKRQPLKMPLLQNWEASSSPNTESGTETVTFRFTFSPAAVEDTQLIDYGISLTGFGRQAGVPLHWTAGTAAKGKEWVGAKLDVEQPPNTRYDYFHLQVWALDRLGGQLNQTPLYMNWFEYDPSTLLLQSISPPFYRSGWQEILKKEGMERWPLLHIFIDGLPVDAISRPAEEDEPYVPWRLFNPEYDSRMLTADWNRHSVEFQSDYERFTVDDVPARLKKPMRWIDNEPYVSADDLPQMFGVSLHYDNKGSSLFIEPN</sequence>
<dbReference type="EMBL" id="SMRT01000007">
    <property type="protein sequence ID" value="TDF96590.1"/>
    <property type="molecule type" value="Genomic_DNA"/>
</dbReference>
<dbReference type="OrthoDB" id="2510699at2"/>
<reference evidence="2 3" key="1">
    <citation type="submission" date="2019-03" db="EMBL/GenBank/DDBJ databases">
        <title>This is whole genome sequence of Paenibacillus sp MS74 strain.</title>
        <authorList>
            <person name="Trinh H.N."/>
        </authorList>
    </citation>
    <scope>NUCLEOTIDE SEQUENCE [LARGE SCALE GENOMIC DNA]</scope>
    <source>
        <strain evidence="2 3">MS74</strain>
    </source>
</reference>
<feature type="signal peptide" evidence="1">
    <location>
        <begin position="1"/>
        <end position="22"/>
    </location>
</feature>
<proteinExistence type="predicted"/>
<organism evidence="2 3">
    <name type="scientific">Paenibacillus piri</name>
    <dbReference type="NCBI Taxonomy" id="2547395"/>
    <lineage>
        <taxon>Bacteria</taxon>
        <taxon>Bacillati</taxon>
        <taxon>Bacillota</taxon>
        <taxon>Bacilli</taxon>
        <taxon>Bacillales</taxon>
        <taxon>Paenibacillaceae</taxon>
        <taxon>Paenibacillus</taxon>
    </lineage>
</organism>
<name>A0A4R5KPL1_9BACL</name>
<gene>
    <name evidence="2" type="ORF">E1757_15950</name>
</gene>
<protein>
    <submittedName>
        <fullName evidence="2">Uncharacterized protein</fullName>
    </submittedName>
</protein>
<keyword evidence="3" id="KW-1185">Reference proteome</keyword>
<comment type="caution">
    <text evidence="2">The sequence shown here is derived from an EMBL/GenBank/DDBJ whole genome shotgun (WGS) entry which is preliminary data.</text>
</comment>
<dbReference type="Proteomes" id="UP000295636">
    <property type="component" value="Unassembled WGS sequence"/>
</dbReference>